<keyword evidence="2" id="KW-1185">Reference proteome</keyword>
<evidence type="ECO:0000313" key="2">
    <source>
        <dbReference type="Proteomes" id="UP000035681"/>
    </source>
</evidence>
<sequence length="137" mass="15578">MNIQQEQSIDPVIHNAIKNKFYLNMPVTLIGEIAHILTCQNKAINFFETLSVNFKDVLLLRNVTVLVDCLTFVSTLFCIEMLLMLFVFNDLISADDFVKGKIDIPFLVNLDDLCELSVDVFICTVSFLLVVLFEHSS</sequence>
<evidence type="ECO:0000313" key="3">
    <source>
        <dbReference type="WBParaSite" id="SSTP_0000699600.1"/>
    </source>
</evidence>
<name>A0A0K0EBX7_STRER</name>
<accession>A0A0K0EBX7</accession>
<dbReference type="AlphaFoldDB" id="A0A0K0EBX7"/>
<evidence type="ECO:0000256" key="1">
    <source>
        <dbReference type="SAM" id="Phobius"/>
    </source>
</evidence>
<feature type="transmembrane region" description="Helical" evidence="1">
    <location>
        <begin position="116"/>
        <end position="133"/>
    </location>
</feature>
<reference evidence="3" key="1">
    <citation type="submission" date="2015-08" db="UniProtKB">
        <authorList>
            <consortium name="WormBaseParasite"/>
        </authorList>
    </citation>
    <scope>IDENTIFICATION</scope>
</reference>
<dbReference type="Proteomes" id="UP000035681">
    <property type="component" value="Unplaced"/>
</dbReference>
<proteinExistence type="predicted"/>
<keyword evidence="1" id="KW-0472">Membrane</keyword>
<organism evidence="3">
    <name type="scientific">Strongyloides stercoralis</name>
    <name type="common">Threadworm</name>
    <dbReference type="NCBI Taxonomy" id="6248"/>
    <lineage>
        <taxon>Eukaryota</taxon>
        <taxon>Metazoa</taxon>
        <taxon>Ecdysozoa</taxon>
        <taxon>Nematoda</taxon>
        <taxon>Chromadorea</taxon>
        <taxon>Rhabditida</taxon>
        <taxon>Tylenchina</taxon>
        <taxon>Panagrolaimomorpha</taxon>
        <taxon>Strongyloidoidea</taxon>
        <taxon>Strongyloididae</taxon>
        <taxon>Strongyloides</taxon>
    </lineage>
</organism>
<dbReference type="WBParaSite" id="SSTP_0000699600.1">
    <property type="protein sequence ID" value="SSTP_0000699600.1"/>
    <property type="gene ID" value="SSTP_0000699600"/>
</dbReference>
<keyword evidence="1" id="KW-0812">Transmembrane</keyword>
<feature type="transmembrane region" description="Helical" evidence="1">
    <location>
        <begin position="65"/>
        <end position="88"/>
    </location>
</feature>
<dbReference type="WBParaSite" id="TCONS_00012912.p1">
    <property type="protein sequence ID" value="TCONS_00012912.p1"/>
    <property type="gene ID" value="XLOC_008657"/>
</dbReference>
<keyword evidence="1" id="KW-1133">Transmembrane helix</keyword>
<evidence type="ECO:0000313" key="4">
    <source>
        <dbReference type="WBParaSite" id="TCONS_00012912.p1"/>
    </source>
</evidence>
<protein>
    <submittedName>
        <fullName evidence="4">Bestrophin homolog</fullName>
    </submittedName>
    <submittedName>
        <fullName evidence="3">DUF1746 domain-containing protein</fullName>
    </submittedName>
</protein>